<dbReference type="Pfam" id="PF01810">
    <property type="entry name" value="LysE"/>
    <property type="match status" value="1"/>
</dbReference>
<sequence length="198" mass="20466">MDTGQTLAFLLFAFIAAVTPGPSNTLVLSTGAAVGTLRGIGCPLGASLGMGAMIVLSAFGVGEIVAAAPAIVIAMKLAGSLFLLWLAWKIANAGTVEADGQRGVVGFRQAFLFQWLNPKGWLVALSAGSTFLVSSQHADARGALWMGALFAAAAFPAGFVWLVLGALVAQFLRTPRSARFFNIAMALALALSVALVWR</sequence>
<keyword evidence="8" id="KW-1185">Reference proteome</keyword>
<dbReference type="PANTHER" id="PTHR30086:SF20">
    <property type="entry name" value="ARGININE EXPORTER PROTEIN ARGO-RELATED"/>
    <property type="match status" value="1"/>
</dbReference>
<accession>A0A109JLJ0</accession>
<dbReference type="OrthoDB" id="9812084at2"/>
<evidence type="ECO:0000313" key="8">
    <source>
        <dbReference type="Proteomes" id="UP000068164"/>
    </source>
</evidence>
<keyword evidence="2" id="KW-1003">Cell membrane</keyword>
<evidence type="ECO:0000256" key="1">
    <source>
        <dbReference type="ARBA" id="ARBA00004651"/>
    </source>
</evidence>
<protein>
    <submittedName>
        <fullName evidence="7">Threonine transporter</fullName>
    </submittedName>
</protein>
<comment type="caution">
    <text evidence="7">The sequence shown here is derived from an EMBL/GenBank/DDBJ whole genome shotgun (WGS) entry which is preliminary data.</text>
</comment>
<evidence type="ECO:0000256" key="5">
    <source>
        <dbReference type="ARBA" id="ARBA00023136"/>
    </source>
</evidence>
<reference evidence="7 8" key="1">
    <citation type="submission" date="2015-11" db="EMBL/GenBank/DDBJ databases">
        <title>Draft Genome Sequence of the Strain BR 10423 (Rhizobium sp.) isolated from nodules of Mimosa pudica.</title>
        <authorList>
            <person name="Barauna A.C."/>
            <person name="Zilli J.E."/>
            <person name="Simoes-Araujo J.L."/>
            <person name="Reis V.M."/>
            <person name="James E.K."/>
            <person name="Reis F.B.Jr."/>
            <person name="Rouws L.F."/>
            <person name="Passos S.R."/>
            <person name="Gois S.R."/>
        </authorList>
    </citation>
    <scope>NUCLEOTIDE SEQUENCE [LARGE SCALE GENOMIC DNA]</scope>
    <source>
        <strain evidence="7 8">BR10423</strain>
    </source>
</reference>
<feature type="transmembrane region" description="Helical" evidence="6">
    <location>
        <begin position="143"/>
        <end position="168"/>
    </location>
</feature>
<evidence type="ECO:0000256" key="2">
    <source>
        <dbReference type="ARBA" id="ARBA00022475"/>
    </source>
</evidence>
<keyword evidence="3 6" id="KW-0812">Transmembrane</keyword>
<feature type="transmembrane region" description="Helical" evidence="6">
    <location>
        <begin position="180"/>
        <end position="197"/>
    </location>
</feature>
<gene>
    <name evidence="7" type="ORF">AS026_06690</name>
</gene>
<dbReference type="GO" id="GO:0005886">
    <property type="term" value="C:plasma membrane"/>
    <property type="evidence" value="ECO:0007669"/>
    <property type="project" value="UniProtKB-SubCell"/>
</dbReference>
<proteinExistence type="predicted"/>
<dbReference type="GO" id="GO:0033228">
    <property type="term" value="P:cysteine export across plasma membrane"/>
    <property type="evidence" value="ECO:0007669"/>
    <property type="project" value="TreeGrafter"/>
</dbReference>
<dbReference type="Proteomes" id="UP000068164">
    <property type="component" value="Unassembled WGS sequence"/>
</dbReference>
<dbReference type="RefSeq" id="WP_062370813.1">
    <property type="nucleotide sequence ID" value="NZ_LNCD01000082.1"/>
</dbReference>
<name>A0A109JLJ0_9HYPH</name>
<dbReference type="EMBL" id="LNCD01000082">
    <property type="protein sequence ID" value="KWV51010.1"/>
    <property type="molecule type" value="Genomic_DNA"/>
</dbReference>
<dbReference type="AlphaFoldDB" id="A0A109JLJ0"/>
<evidence type="ECO:0000256" key="4">
    <source>
        <dbReference type="ARBA" id="ARBA00022989"/>
    </source>
</evidence>
<comment type="subcellular location">
    <subcellularLocation>
        <location evidence="1">Cell membrane</location>
        <topology evidence="1">Multi-pass membrane protein</topology>
    </subcellularLocation>
</comment>
<dbReference type="GO" id="GO:0015171">
    <property type="term" value="F:amino acid transmembrane transporter activity"/>
    <property type="evidence" value="ECO:0007669"/>
    <property type="project" value="TreeGrafter"/>
</dbReference>
<feature type="transmembrane region" description="Helical" evidence="6">
    <location>
        <begin position="35"/>
        <end position="59"/>
    </location>
</feature>
<keyword evidence="4 6" id="KW-1133">Transmembrane helix</keyword>
<dbReference type="PANTHER" id="PTHR30086">
    <property type="entry name" value="ARGININE EXPORTER PROTEIN ARGO"/>
    <property type="match status" value="1"/>
</dbReference>
<dbReference type="InterPro" id="IPR001123">
    <property type="entry name" value="LeuE-type"/>
</dbReference>
<feature type="transmembrane region" description="Helical" evidence="6">
    <location>
        <begin position="66"/>
        <end position="88"/>
    </location>
</feature>
<keyword evidence="5 6" id="KW-0472">Membrane</keyword>
<evidence type="ECO:0000256" key="3">
    <source>
        <dbReference type="ARBA" id="ARBA00022692"/>
    </source>
</evidence>
<evidence type="ECO:0000256" key="6">
    <source>
        <dbReference type="SAM" id="Phobius"/>
    </source>
</evidence>
<evidence type="ECO:0000313" key="7">
    <source>
        <dbReference type="EMBL" id="KWV51010.1"/>
    </source>
</evidence>
<organism evidence="7 8">
    <name type="scientific">Rhizobium altiplani</name>
    <dbReference type="NCBI Taxonomy" id="1864509"/>
    <lineage>
        <taxon>Bacteria</taxon>
        <taxon>Pseudomonadati</taxon>
        <taxon>Pseudomonadota</taxon>
        <taxon>Alphaproteobacteria</taxon>
        <taxon>Hyphomicrobiales</taxon>
        <taxon>Rhizobiaceae</taxon>
        <taxon>Rhizobium/Agrobacterium group</taxon>
        <taxon>Rhizobium</taxon>
    </lineage>
</organism>